<reference evidence="2 3" key="1">
    <citation type="submission" date="2020-08" db="EMBL/GenBank/DDBJ databases">
        <title>Sequencing the genomes of 1000 actinobacteria strains.</title>
        <authorList>
            <person name="Klenk H.-P."/>
        </authorList>
    </citation>
    <scope>NUCLEOTIDE SEQUENCE [LARGE SCALE GENOMIC DNA]</scope>
    <source>
        <strain evidence="2 3">DSM 43851</strain>
    </source>
</reference>
<protein>
    <submittedName>
        <fullName evidence="2">Low temperature requirement protein LtrA</fullName>
    </submittedName>
</protein>
<feature type="transmembrane region" description="Helical" evidence="1">
    <location>
        <begin position="123"/>
        <end position="141"/>
    </location>
</feature>
<evidence type="ECO:0000313" key="3">
    <source>
        <dbReference type="Proteomes" id="UP000585638"/>
    </source>
</evidence>
<feature type="transmembrane region" description="Helical" evidence="1">
    <location>
        <begin position="69"/>
        <end position="87"/>
    </location>
</feature>
<dbReference type="RefSeq" id="WP_184864266.1">
    <property type="nucleotide sequence ID" value="NZ_JACHIR010000001.1"/>
</dbReference>
<feature type="transmembrane region" description="Helical" evidence="1">
    <location>
        <begin position="43"/>
        <end position="63"/>
    </location>
</feature>
<keyword evidence="1" id="KW-1133">Transmembrane helix</keyword>
<feature type="transmembrane region" description="Helical" evidence="1">
    <location>
        <begin position="12"/>
        <end position="31"/>
    </location>
</feature>
<keyword evidence="3" id="KW-1185">Reference proteome</keyword>
<feature type="transmembrane region" description="Helical" evidence="1">
    <location>
        <begin position="161"/>
        <end position="180"/>
    </location>
</feature>
<name>A0A7W9KIN9_9PSEU</name>
<keyword evidence="1" id="KW-0472">Membrane</keyword>
<keyword evidence="1" id="KW-0812">Transmembrane</keyword>
<dbReference type="Proteomes" id="UP000585638">
    <property type="component" value="Unassembled WGS sequence"/>
</dbReference>
<dbReference type="PANTHER" id="PTHR36840">
    <property type="entry name" value="BLL5714 PROTEIN"/>
    <property type="match status" value="1"/>
</dbReference>
<proteinExistence type="predicted"/>
<organism evidence="2 3">
    <name type="scientific">Kutzneria kofuensis</name>
    <dbReference type="NCBI Taxonomy" id="103725"/>
    <lineage>
        <taxon>Bacteria</taxon>
        <taxon>Bacillati</taxon>
        <taxon>Actinomycetota</taxon>
        <taxon>Actinomycetes</taxon>
        <taxon>Pseudonocardiales</taxon>
        <taxon>Pseudonocardiaceae</taxon>
        <taxon>Kutzneria</taxon>
    </lineage>
</organism>
<dbReference type="Pfam" id="PF06772">
    <property type="entry name" value="LtrA"/>
    <property type="match status" value="1"/>
</dbReference>
<sequence length="186" mass="19843">MLSHELDLVGLARTALLLAVIWWMYGAYAWLTNAVPPRRSSARSLLVLATIAYLVLAISVPAAFGENRWVFAVAYLVIVLVHSGLFLTTTDPGNRHGILRVLPSNLIVPLLLFAAAAVPAGPWRWACWAVVAAALWISALVRLPTGISVRAPHFVERHGLVLIIAFGETVVAVGCCSAASSCSPPA</sequence>
<dbReference type="PANTHER" id="PTHR36840:SF1">
    <property type="entry name" value="BLL5714 PROTEIN"/>
    <property type="match status" value="1"/>
</dbReference>
<evidence type="ECO:0000313" key="2">
    <source>
        <dbReference type="EMBL" id="MBB5893125.1"/>
    </source>
</evidence>
<gene>
    <name evidence="2" type="ORF">BJ998_004321</name>
</gene>
<evidence type="ECO:0000256" key="1">
    <source>
        <dbReference type="SAM" id="Phobius"/>
    </source>
</evidence>
<dbReference type="AlphaFoldDB" id="A0A7W9KIN9"/>
<dbReference type="EMBL" id="JACHIR010000001">
    <property type="protein sequence ID" value="MBB5893125.1"/>
    <property type="molecule type" value="Genomic_DNA"/>
</dbReference>
<accession>A0A7W9KIN9</accession>
<dbReference type="InterPro" id="IPR010640">
    <property type="entry name" value="Low_temperature_requirement_A"/>
</dbReference>
<feature type="transmembrane region" description="Helical" evidence="1">
    <location>
        <begin position="99"/>
        <end position="117"/>
    </location>
</feature>
<comment type="caution">
    <text evidence="2">The sequence shown here is derived from an EMBL/GenBank/DDBJ whole genome shotgun (WGS) entry which is preliminary data.</text>
</comment>